<name>A0A949NEL6_9FIRM</name>
<keyword evidence="2" id="KW-1185">Reference proteome</keyword>
<comment type="caution">
    <text evidence="1">The sequence shown here is derived from an EMBL/GenBank/DDBJ whole genome shotgun (WGS) entry which is preliminary data.</text>
</comment>
<dbReference type="EMBL" id="JAHQCW010000011">
    <property type="protein sequence ID" value="MBU9736564.1"/>
    <property type="molecule type" value="Genomic_DNA"/>
</dbReference>
<dbReference type="InterPro" id="IPR029044">
    <property type="entry name" value="Nucleotide-diphossugar_trans"/>
</dbReference>
<protein>
    <submittedName>
        <fullName evidence="1">Uncharacterized protein</fullName>
    </submittedName>
</protein>
<evidence type="ECO:0000313" key="2">
    <source>
        <dbReference type="Proteomes" id="UP000712157"/>
    </source>
</evidence>
<dbReference type="AlphaFoldDB" id="A0A949NEL6"/>
<proteinExistence type="predicted"/>
<accession>A0A949NEL6</accession>
<sequence>MTYYFTSITANYFAKARLLCKSLKKYNPNAKFVLGISDTIPKFIDLAQEPFDEVIESKNLPQIKNVNEFFFKHNITELCTAVKPMMAYQIMTTFNANVIYLDPDIAVFDDLEKLEEMFETSSILLTPHQLHPEKDDIYVRENEILFLKRGTYNFGFFGVKNDEEGRSFLDWWTDRLSTYCFDDRYDALEELQKEGLLGLFTDQKWADLIPAFFENYKIIREPGYNVCTWNLSNRFIEEKKGKFYVNGKPLYFFHFSGFDSGGHVSELNKSLCYYPKNKDVYKLSKWYEEKLKENGQLIFEKIPIEYAIYSNGVKITNLERKIYHIRKDIYSIFSNPFLVTEEGCYYDWVRQEYRKYF</sequence>
<gene>
    <name evidence="1" type="ORF">KTH89_08440</name>
</gene>
<evidence type="ECO:0000313" key="1">
    <source>
        <dbReference type="EMBL" id="MBU9736564.1"/>
    </source>
</evidence>
<dbReference type="Proteomes" id="UP000712157">
    <property type="component" value="Unassembled WGS sequence"/>
</dbReference>
<dbReference type="RefSeq" id="WP_158346158.1">
    <property type="nucleotide sequence ID" value="NZ_JAHQCW010000011.1"/>
</dbReference>
<dbReference type="Gene3D" id="3.90.550.10">
    <property type="entry name" value="Spore Coat Polysaccharide Biosynthesis Protein SpsA, Chain A"/>
    <property type="match status" value="1"/>
</dbReference>
<reference evidence="1" key="1">
    <citation type="submission" date="2021-06" db="EMBL/GenBank/DDBJ databases">
        <title>Description of novel taxa of the family Lachnospiraceae.</title>
        <authorList>
            <person name="Chaplin A.V."/>
            <person name="Sokolova S.R."/>
            <person name="Pikina A.P."/>
            <person name="Korzhanova M."/>
            <person name="Belova V."/>
            <person name="Korostin D."/>
            <person name="Efimov B.A."/>
        </authorList>
    </citation>
    <scope>NUCLEOTIDE SEQUENCE</scope>
    <source>
        <strain evidence="1">ASD5720</strain>
    </source>
</reference>
<dbReference type="SUPFAM" id="SSF53448">
    <property type="entry name" value="Nucleotide-diphospho-sugar transferases"/>
    <property type="match status" value="1"/>
</dbReference>
<organism evidence="1 2">
    <name type="scientific">Diplocloster agilis</name>
    <dbReference type="NCBI Taxonomy" id="2850323"/>
    <lineage>
        <taxon>Bacteria</taxon>
        <taxon>Bacillati</taxon>
        <taxon>Bacillota</taxon>
        <taxon>Clostridia</taxon>
        <taxon>Lachnospirales</taxon>
        <taxon>Lachnospiraceae</taxon>
        <taxon>Diplocloster</taxon>
    </lineage>
</organism>